<protein>
    <submittedName>
        <fullName evidence="6">Protocatechuate 3,4-dioxygenase, beta subunit</fullName>
    </submittedName>
</protein>
<evidence type="ECO:0000313" key="7">
    <source>
        <dbReference type="Proteomes" id="UP000002629"/>
    </source>
</evidence>
<feature type="domain" description="Intradiol ring-cleavage dioxygenases" evidence="5">
    <location>
        <begin position="79"/>
        <end position="107"/>
    </location>
</feature>
<comment type="similarity">
    <text evidence="1">Belongs to the intradiol ring-cleavage dioxygenase family.</text>
</comment>
<evidence type="ECO:0000256" key="2">
    <source>
        <dbReference type="ARBA" id="ARBA00022964"/>
    </source>
</evidence>
<dbReference type="Pfam" id="PF00775">
    <property type="entry name" value="Dioxygenase_C"/>
    <property type="match status" value="1"/>
</dbReference>
<dbReference type="NCBIfam" id="TIGR02422">
    <property type="entry name" value="protocat_beta"/>
    <property type="match status" value="1"/>
</dbReference>
<keyword evidence="2 6" id="KW-0223">Dioxygenase</keyword>
<reference evidence="7" key="1">
    <citation type="journal article" date="2011" name="J. Bacteriol.">
        <title>Genome sequences of eight morphologically diverse alphaproteobacteria.</title>
        <authorList>
            <consortium name="US DOE Joint Genome Institute"/>
            <person name="Brown P.J."/>
            <person name="Kysela D.T."/>
            <person name="Buechlein A."/>
            <person name="Hemmerich C."/>
            <person name="Brun Y.V."/>
        </authorList>
    </citation>
    <scope>NUCLEOTIDE SEQUENCE [LARGE SCALE GENOMIC DNA]</scope>
    <source>
        <strain evidence="7">ATCC 21756 / DSM 7131 / JCM 7823 / NBRC 15250 / LMG 17158 / TK0059</strain>
    </source>
</reference>
<gene>
    <name evidence="6" type="ordered locus">Cseg_2352</name>
</gene>
<dbReference type="GO" id="GO:0019619">
    <property type="term" value="P:3,4-dihydroxybenzoate catabolic process"/>
    <property type="evidence" value="ECO:0007669"/>
    <property type="project" value="InterPro"/>
</dbReference>
<dbReference type="PANTHER" id="PTHR33711">
    <property type="entry name" value="DIOXYGENASE, PUTATIVE (AFU_ORTHOLOGUE AFUA_2G02910)-RELATED"/>
    <property type="match status" value="1"/>
</dbReference>
<dbReference type="HOGENOM" id="CLU_027719_5_0_5"/>
<accession>D5VDH0</accession>
<dbReference type="GO" id="GO:0018578">
    <property type="term" value="F:protocatechuate 3,4-dioxygenase activity"/>
    <property type="evidence" value="ECO:0007669"/>
    <property type="project" value="InterPro"/>
</dbReference>
<keyword evidence="3" id="KW-0560">Oxidoreductase</keyword>
<evidence type="ECO:0000313" key="6">
    <source>
        <dbReference type="EMBL" id="ADG10810.1"/>
    </source>
</evidence>
<dbReference type="InterPro" id="IPR000627">
    <property type="entry name" value="Intradiol_dOase_C"/>
</dbReference>
<dbReference type="Pfam" id="PF12391">
    <property type="entry name" value="PCDO_beta_N"/>
    <property type="match status" value="1"/>
</dbReference>
<dbReference type="STRING" id="509190.Cseg_2352"/>
<dbReference type="InterPro" id="IPR050770">
    <property type="entry name" value="Intradiol_RC_Dioxygenase"/>
</dbReference>
<proteinExistence type="inferred from homology"/>
<dbReference type="GO" id="GO:0008199">
    <property type="term" value="F:ferric iron binding"/>
    <property type="evidence" value="ECO:0007669"/>
    <property type="project" value="InterPro"/>
</dbReference>
<organism evidence="6 7">
    <name type="scientific">Caulobacter segnis (strain ATCC 21756 / DSM 7131 / JCM 7823 / NBRC 15250 / LMG 17158 / TK0059)</name>
    <name type="common">Mycoplana segnis</name>
    <dbReference type="NCBI Taxonomy" id="509190"/>
    <lineage>
        <taxon>Bacteria</taxon>
        <taxon>Pseudomonadati</taxon>
        <taxon>Pseudomonadota</taxon>
        <taxon>Alphaproteobacteria</taxon>
        <taxon>Caulobacterales</taxon>
        <taxon>Caulobacteraceae</taxon>
        <taxon>Caulobacter</taxon>
    </lineage>
</organism>
<evidence type="ECO:0000256" key="3">
    <source>
        <dbReference type="ARBA" id="ARBA00023002"/>
    </source>
</evidence>
<feature type="region of interest" description="Disordered" evidence="4">
    <location>
        <begin position="1"/>
        <end position="33"/>
    </location>
</feature>
<dbReference type="EMBL" id="CP002008">
    <property type="protein sequence ID" value="ADG10810.1"/>
    <property type="molecule type" value="Genomic_DNA"/>
</dbReference>
<dbReference type="KEGG" id="cse:Cseg_2352"/>
<evidence type="ECO:0000256" key="4">
    <source>
        <dbReference type="SAM" id="MobiDB-lite"/>
    </source>
</evidence>
<dbReference type="eggNOG" id="COG3485">
    <property type="taxonomic scope" value="Bacteria"/>
</dbReference>
<dbReference type="InterPro" id="IPR015889">
    <property type="entry name" value="Intradiol_dOase_core"/>
</dbReference>
<sequence>MSLILPGSYRREDAGQPPSLYPDYGSTVSRSPREPLVRIPHTLTETTGPANAWSRLMGESMADLTTQHKGEPLGQRIVVSGRVVDEDGRPVPHTVVEVWQANAAGRYIHKKDQWDAPLDPNFTGAGRVITDAEGRYRFISVRPGAYPWRNHKNAWRPSHIHLSLLGPAFATRLVTQMYFPDDPLIEIDPIANAVPMPFRQRMVSRFDLETTEPNWALGYVFDIVLRGRDATPFENGQ</sequence>
<dbReference type="InterPro" id="IPR012785">
    <property type="entry name" value="Protocat_dOase_b"/>
</dbReference>
<dbReference type="InterPro" id="IPR024756">
    <property type="entry name" value="PCDO_beta_N"/>
</dbReference>
<dbReference type="PROSITE" id="PS00083">
    <property type="entry name" value="INTRADIOL_DIOXYGENAS"/>
    <property type="match status" value="1"/>
</dbReference>
<evidence type="ECO:0000256" key="1">
    <source>
        <dbReference type="ARBA" id="ARBA00007825"/>
    </source>
</evidence>
<dbReference type="AlphaFoldDB" id="D5VDH0"/>
<dbReference type="PANTHER" id="PTHR33711:SF10">
    <property type="entry name" value="INTRADIOL RING-CLEAVAGE DIOXYGENASES DOMAIN-CONTAINING PROTEIN"/>
    <property type="match status" value="1"/>
</dbReference>
<dbReference type="RefSeq" id="WP_013079463.1">
    <property type="nucleotide sequence ID" value="NC_014100.1"/>
</dbReference>
<dbReference type="SUPFAM" id="SSF49482">
    <property type="entry name" value="Aromatic compound dioxygenase"/>
    <property type="match status" value="1"/>
</dbReference>
<dbReference type="Proteomes" id="UP000002629">
    <property type="component" value="Chromosome"/>
</dbReference>
<name>D5VDH0_CAUST</name>
<dbReference type="Gene3D" id="2.60.130.10">
    <property type="entry name" value="Aromatic compound dioxygenase"/>
    <property type="match status" value="1"/>
</dbReference>
<evidence type="ECO:0000259" key="5">
    <source>
        <dbReference type="PROSITE" id="PS00083"/>
    </source>
</evidence>